<dbReference type="GO" id="GO:0016887">
    <property type="term" value="F:ATP hydrolysis activity"/>
    <property type="evidence" value="ECO:0007669"/>
    <property type="project" value="InterPro"/>
</dbReference>
<dbReference type="Proteomes" id="UP000231019">
    <property type="component" value="Unassembled WGS sequence"/>
</dbReference>
<dbReference type="Gene3D" id="3.40.50.300">
    <property type="entry name" value="P-loop containing nucleotide triphosphate hydrolases"/>
    <property type="match status" value="1"/>
</dbReference>
<organism evidence="5 6">
    <name type="scientific">bacterium (Candidatus Blackallbacteria) CG17_big_fil_post_rev_8_21_14_2_50_48_46</name>
    <dbReference type="NCBI Taxonomy" id="2014261"/>
    <lineage>
        <taxon>Bacteria</taxon>
        <taxon>Candidatus Blackallbacteria</taxon>
    </lineage>
</organism>
<evidence type="ECO:0000256" key="3">
    <source>
        <dbReference type="ARBA" id="ARBA00022840"/>
    </source>
</evidence>
<dbReference type="InterPro" id="IPR017871">
    <property type="entry name" value="ABC_transporter-like_CS"/>
</dbReference>
<proteinExistence type="predicted"/>
<dbReference type="EMBL" id="PFFQ01000004">
    <property type="protein sequence ID" value="PIW19365.1"/>
    <property type="molecule type" value="Genomic_DNA"/>
</dbReference>
<feature type="domain" description="ABC transporter" evidence="4">
    <location>
        <begin position="4"/>
        <end position="234"/>
    </location>
</feature>
<dbReference type="AlphaFoldDB" id="A0A2M7GB07"/>
<dbReference type="InterPro" id="IPR047641">
    <property type="entry name" value="ABC_transpr_MalK/UgpC-like"/>
</dbReference>
<dbReference type="SMART" id="SM00382">
    <property type="entry name" value="AAA"/>
    <property type="match status" value="1"/>
</dbReference>
<dbReference type="CDD" id="cd03301">
    <property type="entry name" value="ABC_MalK_N"/>
    <property type="match status" value="1"/>
</dbReference>
<reference evidence="5 6" key="1">
    <citation type="submission" date="2017-09" db="EMBL/GenBank/DDBJ databases">
        <title>Depth-based differentiation of microbial function through sediment-hosted aquifers and enrichment of novel symbionts in the deep terrestrial subsurface.</title>
        <authorList>
            <person name="Probst A.J."/>
            <person name="Ladd B."/>
            <person name="Jarett J.K."/>
            <person name="Geller-Mcgrath D.E."/>
            <person name="Sieber C.M."/>
            <person name="Emerson J.B."/>
            <person name="Anantharaman K."/>
            <person name="Thomas B.C."/>
            <person name="Malmstrom R."/>
            <person name="Stieglmeier M."/>
            <person name="Klingl A."/>
            <person name="Woyke T."/>
            <person name="Ryan C.M."/>
            <person name="Banfield J.F."/>
        </authorList>
    </citation>
    <scope>NUCLEOTIDE SEQUENCE [LARGE SCALE GENOMIC DNA]</scope>
    <source>
        <strain evidence="5">CG17_big_fil_post_rev_8_21_14_2_50_48_46</strain>
    </source>
</reference>
<dbReference type="PANTHER" id="PTHR43875">
    <property type="entry name" value="MALTODEXTRIN IMPORT ATP-BINDING PROTEIN MSMX"/>
    <property type="match status" value="1"/>
</dbReference>
<dbReference type="GO" id="GO:0005524">
    <property type="term" value="F:ATP binding"/>
    <property type="evidence" value="ECO:0007669"/>
    <property type="project" value="UniProtKB-KW"/>
</dbReference>
<dbReference type="Gene3D" id="2.40.50.140">
    <property type="entry name" value="Nucleic acid-binding proteins"/>
    <property type="match status" value="1"/>
</dbReference>
<keyword evidence="2" id="KW-0547">Nucleotide-binding</keyword>
<keyword evidence="3 5" id="KW-0067">ATP-binding</keyword>
<dbReference type="SUPFAM" id="SSF50331">
    <property type="entry name" value="MOP-like"/>
    <property type="match status" value="1"/>
</dbReference>
<evidence type="ECO:0000256" key="1">
    <source>
        <dbReference type="ARBA" id="ARBA00022448"/>
    </source>
</evidence>
<dbReference type="InterPro" id="IPR015855">
    <property type="entry name" value="ABC_transpr_MalK-like"/>
</dbReference>
<name>A0A2M7GB07_9BACT</name>
<dbReference type="GO" id="GO:0140359">
    <property type="term" value="F:ABC-type transporter activity"/>
    <property type="evidence" value="ECO:0007669"/>
    <property type="project" value="InterPro"/>
</dbReference>
<dbReference type="Pfam" id="PF17912">
    <property type="entry name" value="OB_MalK"/>
    <property type="match status" value="1"/>
</dbReference>
<dbReference type="InterPro" id="IPR012340">
    <property type="entry name" value="NA-bd_OB-fold"/>
</dbReference>
<dbReference type="Gene3D" id="2.40.50.100">
    <property type="match status" value="1"/>
</dbReference>
<dbReference type="PROSITE" id="PS00211">
    <property type="entry name" value="ABC_TRANSPORTER_1"/>
    <property type="match status" value="1"/>
</dbReference>
<dbReference type="FunFam" id="3.40.50.300:FF:000042">
    <property type="entry name" value="Maltose/maltodextrin ABC transporter, ATP-binding protein"/>
    <property type="match status" value="1"/>
</dbReference>
<evidence type="ECO:0000313" key="5">
    <source>
        <dbReference type="EMBL" id="PIW19365.1"/>
    </source>
</evidence>
<dbReference type="PANTHER" id="PTHR43875:SF1">
    <property type="entry name" value="OSMOPROTECTIVE COMPOUNDS UPTAKE ATP-BINDING PROTEIN GGTA"/>
    <property type="match status" value="1"/>
</dbReference>
<protein>
    <submittedName>
        <fullName evidence="5">Glycerol-3-phosphate ABC transporter ATP-binding protein</fullName>
    </submittedName>
</protein>
<keyword evidence="1" id="KW-0813">Transport</keyword>
<dbReference type="InterPro" id="IPR008995">
    <property type="entry name" value="Mo/tungstate-bd_C_term_dom"/>
</dbReference>
<accession>A0A2M7GB07</accession>
<comment type="caution">
    <text evidence="5">The sequence shown here is derived from an EMBL/GenBank/DDBJ whole genome shotgun (WGS) entry which is preliminary data.</text>
</comment>
<dbReference type="NCBIfam" id="NF008653">
    <property type="entry name" value="PRK11650.1"/>
    <property type="match status" value="1"/>
</dbReference>
<dbReference type="GO" id="GO:0055052">
    <property type="term" value="C:ATP-binding cassette (ABC) transporter complex, substrate-binding subunit-containing"/>
    <property type="evidence" value="ECO:0007669"/>
    <property type="project" value="TreeGrafter"/>
</dbReference>
<dbReference type="InterPro" id="IPR003593">
    <property type="entry name" value="AAA+_ATPase"/>
</dbReference>
<sequence length="378" mass="42043">MGEVKLTNIVKRYGSVEIIKSLSLHIKDGEFLVLVGGSGCGKSTTLRLIAGLETANEGSIVIGDREVTHVPPKDRDIAMVFQNYALYPHMTVYDNIAFGLKLRKYSKSEIDKKVQEAADMLDIKPYLHRKPKELSGGQRQRVALGRALVRDAQVFLMDEPLSNLDAKLRMQTRTEIKRLQQKLGITTVYVTHDQIEAMTMGDRIAVMKGGIIQQLASPAVAYEFPSNLFVAGFIGSPSMNFIQVRLTDMDSTTVKVEAPGIQLSLKKTDVVAGDLESFKGKEVIMGIRPEFLALTDIDESNPEWQSVQAWIDVVEPSGSRTFVHLSVGDKHKLVAEVDTIKVLHLSSGSELPVWLDTRRIHLFDPETEKRIMSTAQPI</sequence>
<dbReference type="InterPro" id="IPR040582">
    <property type="entry name" value="OB_MalK-like"/>
</dbReference>
<dbReference type="InterPro" id="IPR003439">
    <property type="entry name" value="ABC_transporter-like_ATP-bd"/>
</dbReference>
<evidence type="ECO:0000259" key="4">
    <source>
        <dbReference type="PROSITE" id="PS50893"/>
    </source>
</evidence>
<evidence type="ECO:0000256" key="2">
    <source>
        <dbReference type="ARBA" id="ARBA00022741"/>
    </source>
</evidence>
<dbReference type="SUPFAM" id="SSF52540">
    <property type="entry name" value="P-loop containing nucleoside triphosphate hydrolases"/>
    <property type="match status" value="1"/>
</dbReference>
<dbReference type="Pfam" id="PF00005">
    <property type="entry name" value="ABC_tran"/>
    <property type="match status" value="1"/>
</dbReference>
<gene>
    <name evidence="5" type="ORF">COW36_00565</name>
</gene>
<evidence type="ECO:0000313" key="6">
    <source>
        <dbReference type="Proteomes" id="UP000231019"/>
    </source>
</evidence>
<dbReference type="PROSITE" id="PS50893">
    <property type="entry name" value="ABC_TRANSPORTER_2"/>
    <property type="match status" value="1"/>
</dbReference>
<dbReference type="InterPro" id="IPR027417">
    <property type="entry name" value="P-loop_NTPase"/>
</dbReference>
<dbReference type="GO" id="GO:0008643">
    <property type="term" value="P:carbohydrate transport"/>
    <property type="evidence" value="ECO:0007669"/>
    <property type="project" value="InterPro"/>
</dbReference>